<name>A0ABV3WKH8_9BURK</name>
<dbReference type="InterPro" id="IPR050832">
    <property type="entry name" value="Bact_Acetyltransf"/>
</dbReference>
<evidence type="ECO:0000259" key="3">
    <source>
        <dbReference type="PROSITE" id="PS51186"/>
    </source>
</evidence>
<keyword evidence="5" id="KW-1185">Reference proteome</keyword>
<feature type="domain" description="N-acetyltransferase" evidence="3">
    <location>
        <begin position="1"/>
        <end position="167"/>
    </location>
</feature>
<evidence type="ECO:0000256" key="2">
    <source>
        <dbReference type="ARBA" id="ARBA00023315"/>
    </source>
</evidence>
<dbReference type="CDD" id="cd04301">
    <property type="entry name" value="NAT_SF"/>
    <property type="match status" value="1"/>
</dbReference>
<evidence type="ECO:0000313" key="4">
    <source>
        <dbReference type="EMBL" id="MEX3753724.1"/>
    </source>
</evidence>
<dbReference type="Gene3D" id="3.40.630.30">
    <property type="match status" value="1"/>
</dbReference>
<dbReference type="InterPro" id="IPR016181">
    <property type="entry name" value="Acyl_CoA_acyltransferase"/>
</dbReference>
<sequence length="185" mass="20309">MLIRRLTPSDAPSFQTLRLAGLKETPTSFASSYEEEMHRSPDDIADRLAARDDRGVFGAFEGTRLIGMAGLGRENVAKLRHKAFVWGVYVAADKRGRGVSRMLVSEVVGFAQSVPGITQINLNVNACNHIAIRLYTSLGFKQFALEPASMVVDGKPYDEIHMSLRFEREAAPTSDHTAATKPSLT</sequence>
<gene>
    <name evidence="4" type="ORF">AB3X84_27395</name>
</gene>
<reference evidence="4 5" key="1">
    <citation type="submission" date="2024-07" db="EMBL/GenBank/DDBJ databases">
        <title>A survey of Mimosa microsymbionts across Brazilian biomes reveals a high diversity of Paraburkholderia nodulating endemic species, but also that Cupriavidus is common as a symbiont of widespread species.</title>
        <authorList>
            <person name="Rouws L."/>
            <person name="Barauna A."/>
            <person name="Beukes C."/>
            <person name="Rouws J.R.C."/>
            <person name="De Faria S.M."/>
            <person name="Gross E."/>
            <person name="Bueno Dos Reis Junior F."/>
            <person name="Simon M.F."/>
            <person name="Maluk M."/>
            <person name="Odee D.W."/>
            <person name="Kenicer G."/>
            <person name="Young J.P.W."/>
            <person name="Reis V.M."/>
            <person name="Zilli J."/>
            <person name="James E.K."/>
        </authorList>
    </citation>
    <scope>NUCLEOTIDE SEQUENCE [LARGE SCALE GENOMIC DNA]</scope>
    <source>
        <strain evidence="4 5">BR14375</strain>
    </source>
</reference>
<evidence type="ECO:0000313" key="5">
    <source>
        <dbReference type="Proteomes" id="UP001558535"/>
    </source>
</evidence>
<dbReference type="Proteomes" id="UP001558535">
    <property type="component" value="Unassembled WGS sequence"/>
</dbReference>
<evidence type="ECO:0000256" key="1">
    <source>
        <dbReference type="ARBA" id="ARBA00022679"/>
    </source>
</evidence>
<proteinExistence type="predicted"/>
<dbReference type="Pfam" id="PF00583">
    <property type="entry name" value="Acetyltransf_1"/>
    <property type="match status" value="1"/>
</dbReference>
<comment type="caution">
    <text evidence="4">The sequence shown here is derived from an EMBL/GenBank/DDBJ whole genome shotgun (WGS) entry which is preliminary data.</text>
</comment>
<keyword evidence="2" id="KW-0012">Acyltransferase</keyword>
<keyword evidence="1" id="KW-0808">Transferase</keyword>
<dbReference type="InterPro" id="IPR000182">
    <property type="entry name" value="GNAT_dom"/>
</dbReference>
<dbReference type="EMBL" id="JBFPKE010000016">
    <property type="protein sequence ID" value="MEX3753724.1"/>
    <property type="molecule type" value="Genomic_DNA"/>
</dbReference>
<dbReference type="PANTHER" id="PTHR43877">
    <property type="entry name" value="AMINOALKYLPHOSPHONATE N-ACETYLTRANSFERASE-RELATED-RELATED"/>
    <property type="match status" value="1"/>
</dbReference>
<accession>A0ABV3WKH8</accession>
<dbReference type="SUPFAM" id="SSF55729">
    <property type="entry name" value="Acyl-CoA N-acyltransferases (Nat)"/>
    <property type="match status" value="1"/>
</dbReference>
<protein>
    <submittedName>
        <fullName evidence="4">N-acetyltransferase family protein</fullName>
    </submittedName>
</protein>
<dbReference type="RefSeq" id="WP_310112072.1">
    <property type="nucleotide sequence ID" value="NZ_CP168530.1"/>
</dbReference>
<dbReference type="PANTHER" id="PTHR43877:SF2">
    <property type="entry name" value="AMINOALKYLPHOSPHONATE N-ACETYLTRANSFERASE-RELATED"/>
    <property type="match status" value="1"/>
</dbReference>
<organism evidence="4 5">
    <name type="scientific">Paraburkholderia phenoliruptrix</name>
    <dbReference type="NCBI Taxonomy" id="252970"/>
    <lineage>
        <taxon>Bacteria</taxon>
        <taxon>Pseudomonadati</taxon>
        <taxon>Pseudomonadota</taxon>
        <taxon>Betaproteobacteria</taxon>
        <taxon>Burkholderiales</taxon>
        <taxon>Burkholderiaceae</taxon>
        <taxon>Paraburkholderia</taxon>
    </lineage>
</organism>
<dbReference type="PROSITE" id="PS51186">
    <property type="entry name" value="GNAT"/>
    <property type="match status" value="1"/>
</dbReference>